<keyword evidence="6" id="KW-0798">TonB box</keyword>
<evidence type="ECO:0000256" key="5">
    <source>
        <dbReference type="ARBA" id="ARBA00022729"/>
    </source>
</evidence>
<evidence type="ECO:0000259" key="10">
    <source>
        <dbReference type="Pfam" id="PF00593"/>
    </source>
</evidence>
<keyword evidence="7" id="KW-0472">Membrane</keyword>
<feature type="domain" description="TonB-dependent receptor-like beta-barrel" evidence="10">
    <location>
        <begin position="198"/>
        <end position="589"/>
    </location>
</feature>
<evidence type="ECO:0000256" key="2">
    <source>
        <dbReference type="ARBA" id="ARBA00022448"/>
    </source>
</evidence>
<keyword evidence="8 11" id="KW-0675">Receptor</keyword>
<evidence type="ECO:0000256" key="6">
    <source>
        <dbReference type="ARBA" id="ARBA00023077"/>
    </source>
</evidence>
<dbReference type="Gene3D" id="2.40.170.20">
    <property type="entry name" value="TonB-dependent receptor, beta-barrel domain"/>
    <property type="match status" value="1"/>
</dbReference>
<keyword evidence="5" id="KW-0732">Signal</keyword>
<comment type="subcellular location">
    <subcellularLocation>
        <location evidence="1">Cell outer membrane</location>
        <topology evidence="1">Multi-pass membrane protein</topology>
    </subcellularLocation>
</comment>
<dbReference type="PANTHER" id="PTHR30069">
    <property type="entry name" value="TONB-DEPENDENT OUTER MEMBRANE RECEPTOR"/>
    <property type="match status" value="1"/>
</dbReference>
<dbReference type="InterPro" id="IPR039426">
    <property type="entry name" value="TonB-dep_rcpt-like"/>
</dbReference>
<reference evidence="11 12" key="1">
    <citation type="submission" date="2023-04" db="EMBL/GenBank/DDBJ databases">
        <title>A novel bacteria isolated from coastal sediment.</title>
        <authorList>
            <person name="Liu X.-J."/>
            <person name="Du Z.-J."/>
        </authorList>
    </citation>
    <scope>NUCLEOTIDE SEQUENCE [LARGE SCALE GENOMIC DNA]</scope>
    <source>
        <strain evidence="11 12">SDUM461004</strain>
    </source>
</reference>
<evidence type="ECO:0000256" key="4">
    <source>
        <dbReference type="ARBA" id="ARBA00022692"/>
    </source>
</evidence>
<evidence type="ECO:0000313" key="12">
    <source>
        <dbReference type="Proteomes" id="UP001243717"/>
    </source>
</evidence>
<gene>
    <name evidence="11" type="ORF">QEH59_01665</name>
</gene>
<evidence type="ECO:0000256" key="1">
    <source>
        <dbReference type="ARBA" id="ARBA00004571"/>
    </source>
</evidence>
<dbReference type="PANTHER" id="PTHR30069:SF29">
    <property type="entry name" value="HEMOGLOBIN AND HEMOGLOBIN-HAPTOGLOBIN-BINDING PROTEIN 1-RELATED"/>
    <property type="match status" value="1"/>
</dbReference>
<comment type="caution">
    <text evidence="11">The sequence shown here is derived from an EMBL/GenBank/DDBJ whole genome shotgun (WGS) entry which is preliminary data.</text>
</comment>
<dbReference type="SUPFAM" id="SSF56935">
    <property type="entry name" value="Porins"/>
    <property type="match status" value="1"/>
</dbReference>
<accession>A0ABU1AEC0</accession>
<name>A0ABU1AEC0_9BACT</name>
<dbReference type="Pfam" id="PF00593">
    <property type="entry name" value="TonB_dep_Rec_b-barrel"/>
    <property type="match status" value="1"/>
</dbReference>
<evidence type="ECO:0000313" key="11">
    <source>
        <dbReference type="EMBL" id="MDQ8193115.1"/>
    </source>
</evidence>
<keyword evidence="2" id="KW-0813">Transport</keyword>
<evidence type="ECO:0000256" key="7">
    <source>
        <dbReference type="ARBA" id="ARBA00023136"/>
    </source>
</evidence>
<organism evidence="11 12">
    <name type="scientific">Thalassobacterium sedimentorum</name>
    <dbReference type="NCBI Taxonomy" id="3041258"/>
    <lineage>
        <taxon>Bacteria</taxon>
        <taxon>Pseudomonadati</taxon>
        <taxon>Verrucomicrobiota</taxon>
        <taxon>Opitutia</taxon>
        <taxon>Puniceicoccales</taxon>
        <taxon>Coraliomargaritaceae</taxon>
        <taxon>Thalassobacterium</taxon>
    </lineage>
</organism>
<proteinExistence type="predicted"/>
<sequence length="616" mass="68940">MISFKKGSSLILTAIALPLLGQTDTAQMLPTLYIDAQQTANLLPVATYESPISNLEFEPRVDLQSRGMAEAQGDVTVRGGIFENTGFRVGSATLIDPQTGHYFAELPIAPEMLDSVKVLTGTENALYGFNSSVGTLSYSWSQISDGGSLTVGGGDHDLNFQRIHHGQTGMLGENGDWSWGLEAEVSRSESDGTIEYGDHDFNRTTGRLQILGPNSQTDFFAGYQSKFFGWPELYAAPYGANETENLKTRLFIINHRQEYDENSYWEATGYTRRHSDHYVFNRFSPDDAYIHETEVHAFALAGKHAFSSVFALNYTTQFTADEIESTTLEHSFTSRSYFKASLMPEYRMQLNEIDTLTVRAGASFDDTNRNPSSISPAFDITWQRTHGNGNSDSAYLSFTESSQVAGYTAIGGRTAFGQLFASDPDLDRESSQNLELGLKLTRNDWSFEGAIFYRWDDDLVDWTYSNLSPSARTANNVDLETFGVELIGTKHWGNVEGILSYTFLTKDENYGDANIDASFYALNYATHRVTLGAIWRPIDMLEVRIDNEWRENEDNALRNSSDTALFTNLSLSLYPPQIEDLELFFAIDNAWDDDFEDVPGTPGRGDQYSAGMTYRW</sequence>
<evidence type="ECO:0000256" key="3">
    <source>
        <dbReference type="ARBA" id="ARBA00022452"/>
    </source>
</evidence>
<protein>
    <submittedName>
        <fullName evidence="11">TonB-dependent receptor</fullName>
    </submittedName>
</protein>
<dbReference type="RefSeq" id="WP_308983624.1">
    <property type="nucleotide sequence ID" value="NZ_JARXIC010000002.1"/>
</dbReference>
<keyword evidence="3" id="KW-1134">Transmembrane beta strand</keyword>
<dbReference type="Proteomes" id="UP001243717">
    <property type="component" value="Unassembled WGS sequence"/>
</dbReference>
<keyword evidence="4" id="KW-0812">Transmembrane</keyword>
<evidence type="ECO:0000256" key="8">
    <source>
        <dbReference type="ARBA" id="ARBA00023170"/>
    </source>
</evidence>
<dbReference type="EMBL" id="JARXIC010000002">
    <property type="protein sequence ID" value="MDQ8193115.1"/>
    <property type="molecule type" value="Genomic_DNA"/>
</dbReference>
<dbReference type="InterPro" id="IPR000531">
    <property type="entry name" value="Beta-barrel_TonB"/>
</dbReference>
<dbReference type="InterPro" id="IPR036942">
    <property type="entry name" value="Beta-barrel_TonB_sf"/>
</dbReference>
<evidence type="ECO:0000256" key="9">
    <source>
        <dbReference type="ARBA" id="ARBA00023237"/>
    </source>
</evidence>
<keyword evidence="12" id="KW-1185">Reference proteome</keyword>
<keyword evidence="9" id="KW-0998">Cell outer membrane</keyword>